<dbReference type="WBParaSite" id="maker-unitig_42934-snap-gene-0.3-mRNA-1">
    <property type="protein sequence ID" value="maker-unitig_42934-snap-gene-0.3-mRNA-1"/>
    <property type="gene ID" value="maker-unitig_42934-snap-gene-0.3"/>
</dbReference>
<proteinExistence type="predicted"/>
<keyword evidence="2" id="KW-1185">Reference proteome</keyword>
<evidence type="ECO:0000256" key="1">
    <source>
        <dbReference type="SAM" id="MobiDB-lite"/>
    </source>
</evidence>
<dbReference type="AlphaFoldDB" id="A0A1I8FPX8"/>
<dbReference type="Proteomes" id="UP000095280">
    <property type="component" value="Unplaced"/>
</dbReference>
<accession>A0A1I8FPX8</accession>
<protein>
    <submittedName>
        <fullName evidence="3">DUF1336 domain-containing protein</fullName>
    </submittedName>
</protein>
<feature type="region of interest" description="Disordered" evidence="1">
    <location>
        <begin position="1"/>
        <end position="55"/>
    </location>
</feature>
<sequence>DSYEDEEATVADTSRPDVAPVAGSGGRKESRESSSVASKNEPGGHSSTAWSTGREHRGTVKLEDVVGLEVSVIVKFHPGCRRQRAKPTAASSSFARAGAAEAAKARLPSRDSVLGRLSTKRYEVKVSILANSVNSSCLARLIRSSRRRSISVRSSRIRCSSESSCSPVAESG</sequence>
<name>A0A1I8FPX8_9PLAT</name>
<organism evidence="2 3">
    <name type="scientific">Macrostomum lignano</name>
    <dbReference type="NCBI Taxonomy" id="282301"/>
    <lineage>
        <taxon>Eukaryota</taxon>
        <taxon>Metazoa</taxon>
        <taxon>Spiralia</taxon>
        <taxon>Lophotrochozoa</taxon>
        <taxon>Platyhelminthes</taxon>
        <taxon>Rhabditophora</taxon>
        <taxon>Macrostomorpha</taxon>
        <taxon>Macrostomida</taxon>
        <taxon>Macrostomidae</taxon>
        <taxon>Macrostomum</taxon>
    </lineage>
</organism>
<evidence type="ECO:0000313" key="2">
    <source>
        <dbReference type="Proteomes" id="UP000095280"/>
    </source>
</evidence>
<reference evidence="3" key="1">
    <citation type="submission" date="2016-11" db="UniProtKB">
        <authorList>
            <consortium name="WormBaseParasite"/>
        </authorList>
    </citation>
    <scope>IDENTIFICATION</scope>
</reference>
<evidence type="ECO:0000313" key="3">
    <source>
        <dbReference type="WBParaSite" id="maker-unitig_42934-snap-gene-0.3-mRNA-1"/>
    </source>
</evidence>